<feature type="region of interest" description="Disordered" evidence="1">
    <location>
        <begin position="28"/>
        <end position="69"/>
    </location>
</feature>
<keyword evidence="2" id="KW-0732">Signal</keyword>
<evidence type="ECO:0000256" key="1">
    <source>
        <dbReference type="SAM" id="MobiDB-lite"/>
    </source>
</evidence>
<evidence type="ECO:0000256" key="2">
    <source>
        <dbReference type="SAM" id="SignalP"/>
    </source>
</evidence>
<dbReference type="InParanoid" id="D9QHT3"/>
<name>D9QHT3_BRESC</name>
<gene>
    <name evidence="3" type="ordered locus">Bresu_0043</name>
</gene>
<feature type="chain" id="PRO_5003126695" description="DUF3887 domain-containing protein" evidence="2">
    <location>
        <begin position="25"/>
        <end position="179"/>
    </location>
</feature>
<dbReference type="HOGENOM" id="CLU_1583387_0_0_5"/>
<sequence>MPVSCRLAGLMALSVLTWAGPTLAQSLPSTQSRSLAPSGGAAATLPNSFDAPARAPTPAPATAPTPPTAPTEVAVAEAALRVVIEQLRAGTIDARLYTPGLAARLRGQLPTITPMLNGYGDLLTIEAQGTRDGAGQFLVTFDEAATQWVIGLDEEGLIAALLFRPAPPESSEPATPPPA</sequence>
<reference evidence="4" key="1">
    <citation type="journal article" date="2011" name="J. Bacteriol.">
        <title>Genome sequences of eight morphologically diverse alphaproteobacteria.</title>
        <authorList>
            <consortium name="US DOE Joint Genome Institute"/>
            <person name="Brown P.J."/>
            <person name="Kysela D.T."/>
            <person name="Buechlein A."/>
            <person name="Hemmerich C."/>
            <person name="Brun Y.V."/>
        </authorList>
    </citation>
    <scope>NUCLEOTIDE SEQUENCE [LARGE SCALE GENOMIC DNA]</scope>
    <source>
        <strain evidence="4">ATCC 15264 / DSM 4735 / LMG 14903 / NBRC 16000 / CB 81</strain>
    </source>
</reference>
<dbReference type="KEGG" id="bsb:Bresu_0043"/>
<accession>D9QHT3</accession>
<dbReference type="Proteomes" id="UP000002696">
    <property type="component" value="Chromosome"/>
</dbReference>
<dbReference type="EMBL" id="CP002102">
    <property type="protein sequence ID" value="ADK99358.1"/>
    <property type="molecule type" value="Genomic_DNA"/>
</dbReference>
<dbReference type="STRING" id="633149.Bresu_0043"/>
<evidence type="ECO:0000313" key="3">
    <source>
        <dbReference type="EMBL" id="ADK99358.1"/>
    </source>
</evidence>
<protein>
    <recommendedName>
        <fullName evidence="5">DUF3887 domain-containing protein</fullName>
    </recommendedName>
</protein>
<feature type="signal peptide" evidence="2">
    <location>
        <begin position="1"/>
        <end position="24"/>
    </location>
</feature>
<evidence type="ECO:0000313" key="4">
    <source>
        <dbReference type="Proteomes" id="UP000002696"/>
    </source>
</evidence>
<evidence type="ECO:0008006" key="5">
    <source>
        <dbReference type="Google" id="ProtNLM"/>
    </source>
</evidence>
<feature type="compositionally biased region" description="Pro residues" evidence="1">
    <location>
        <begin position="55"/>
        <end position="69"/>
    </location>
</feature>
<dbReference type="AlphaFoldDB" id="D9QHT3"/>
<proteinExistence type="predicted"/>
<keyword evidence="4" id="KW-1185">Reference proteome</keyword>
<organism evidence="3 4">
    <name type="scientific">Brevundimonas subvibrioides (strain ATCC 15264 / DSM 4735 / LMG 14903 / NBRC 16000 / CB 81)</name>
    <name type="common">Caulobacter subvibrioides</name>
    <dbReference type="NCBI Taxonomy" id="633149"/>
    <lineage>
        <taxon>Bacteria</taxon>
        <taxon>Pseudomonadati</taxon>
        <taxon>Pseudomonadota</taxon>
        <taxon>Alphaproteobacteria</taxon>
        <taxon>Caulobacterales</taxon>
        <taxon>Caulobacteraceae</taxon>
        <taxon>Brevundimonas</taxon>
    </lineage>
</organism>